<evidence type="ECO:0000259" key="1">
    <source>
        <dbReference type="Pfam" id="PF13472"/>
    </source>
</evidence>
<dbReference type="Gene3D" id="2.60.40.10">
    <property type="entry name" value="Immunoglobulins"/>
    <property type="match status" value="1"/>
</dbReference>
<dbReference type="Gene3D" id="3.40.50.1110">
    <property type="entry name" value="SGNH hydrolase"/>
    <property type="match status" value="2"/>
</dbReference>
<feature type="domain" description="Secretion system C-terminal sorting" evidence="2">
    <location>
        <begin position="679"/>
        <end position="742"/>
    </location>
</feature>
<dbReference type="InterPro" id="IPR026444">
    <property type="entry name" value="Secre_tail"/>
</dbReference>
<reference evidence="3 4" key="1">
    <citation type="submission" date="2021-04" db="EMBL/GenBank/DDBJ databases">
        <title>Chitinophaga sp. nov., isolated from the rhizosphere soil.</title>
        <authorList>
            <person name="He S."/>
        </authorList>
    </citation>
    <scope>NUCLEOTIDE SEQUENCE [LARGE SCALE GENOMIC DNA]</scope>
    <source>
        <strain evidence="3 4">2R12</strain>
    </source>
</reference>
<gene>
    <name evidence="3" type="ORF">KE626_16425</name>
</gene>
<dbReference type="PANTHER" id="PTHR30383">
    <property type="entry name" value="THIOESTERASE 1/PROTEASE 1/LYSOPHOSPHOLIPASE L1"/>
    <property type="match status" value="1"/>
</dbReference>
<feature type="domain" description="SGNH hydrolase-type esterase" evidence="1">
    <location>
        <begin position="30"/>
        <end position="216"/>
    </location>
</feature>
<keyword evidence="4" id="KW-1185">Reference proteome</keyword>
<evidence type="ECO:0000259" key="2">
    <source>
        <dbReference type="Pfam" id="PF18962"/>
    </source>
</evidence>
<dbReference type="Pfam" id="PF13472">
    <property type="entry name" value="Lipase_GDSL_2"/>
    <property type="match status" value="2"/>
</dbReference>
<dbReference type="InterPro" id="IPR013830">
    <property type="entry name" value="SGNH_hydro"/>
</dbReference>
<dbReference type="Proteomes" id="UP000676386">
    <property type="component" value="Unassembled WGS sequence"/>
</dbReference>
<evidence type="ECO:0000313" key="4">
    <source>
        <dbReference type="Proteomes" id="UP000676386"/>
    </source>
</evidence>
<dbReference type="Pfam" id="PF18962">
    <property type="entry name" value="Por_Secre_tail"/>
    <property type="match status" value="1"/>
</dbReference>
<feature type="domain" description="SGNH hydrolase-type esterase" evidence="1">
    <location>
        <begin position="449"/>
        <end position="633"/>
    </location>
</feature>
<accession>A0ABS5J110</accession>
<dbReference type="EMBL" id="JAGTXB010000007">
    <property type="protein sequence ID" value="MBS0028908.1"/>
    <property type="molecule type" value="Genomic_DNA"/>
</dbReference>
<sequence>MKKIVLFALLLVAAKYCFPQHCNNPLRIVVLGSSTAWGNGVPSRDSAWTFRFARYLKANHHPADTLINLAVGGYTTQNIQATGTPPYTVLGNTFTVDVNRNITRAVSLSPDAIIINISNDDEGRGFPLSVQTANFLALKQVAAQNNIPLWVATTQPRDNLGTAGAGRLLQMKDSIMHYFGDKAIDFWTGLAAASNQIAAVYSAGDGFHFNAAGQQVLFDRVVAKQIPQVLCTPVTTPAFQLLSFTVSQYKDSLQLKWTTTTETKSKLFVVEQSGDSLNWSQLSQVAAAGNSAIAKAYTLTDTTFPRQPKYYRLNMMDSSDQHTFSAVVKGIPDTLYYTPFRLSDFTVNSLPGKIKLDWTTAKESNTLTFTVERSTDSLTWAAIGNLAAAGSSATPRNYTYSDITVTANQFYFYRLHMEAAGSRHFYSNVVKGQPAGTPANCNNPLRIVVLGSSTAWGNGLPSRDSAWTFRFARYLKSSHNAADTVINLAIGGYTTQHIMPDGTPPYTSLGNTFYVDMQHNITKALSLNPDAIIINMPTNDEARGFPLAKQTANYLALKQLAAQSNIPLWVTTTQPRGNLGFAAAARLRQMKDTIVAYFGSKSINFYDGLATSTGLIEPAYNSGDDVHFNALGQSILFQRVVAAAIPDSLCALHTMTGRRAVAAAPGMIKAEVRAVSAGLYPNPAKDYVLLQGITNEVYKVEVYNVQGALIQIRQKATGNRLDVSQWRPGIYFIVINNNRRYKLVKL</sequence>
<dbReference type="NCBIfam" id="TIGR04183">
    <property type="entry name" value="Por_Secre_tail"/>
    <property type="match status" value="1"/>
</dbReference>
<proteinExistence type="predicted"/>
<name>A0ABS5J110_9BACT</name>
<dbReference type="CDD" id="cd00229">
    <property type="entry name" value="SGNH_hydrolase"/>
    <property type="match status" value="2"/>
</dbReference>
<dbReference type="SUPFAM" id="SSF52266">
    <property type="entry name" value="SGNH hydrolase"/>
    <property type="match status" value="2"/>
</dbReference>
<dbReference type="InterPro" id="IPR036514">
    <property type="entry name" value="SGNH_hydro_sf"/>
</dbReference>
<evidence type="ECO:0000313" key="3">
    <source>
        <dbReference type="EMBL" id="MBS0028908.1"/>
    </source>
</evidence>
<protein>
    <submittedName>
        <fullName evidence="3">T9SS type A sorting domain-containing protein</fullName>
    </submittedName>
</protein>
<comment type="caution">
    <text evidence="3">The sequence shown here is derived from an EMBL/GenBank/DDBJ whole genome shotgun (WGS) entry which is preliminary data.</text>
</comment>
<dbReference type="InterPro" id="IPR051532">
    <property type="entry name" value="Ester_Hydrolysis_Enzymes"/>
</dbReference>
<dbReference type="RefSeq" id="WP_211974009.1">
    <property type="nucleotide sequence ID" value="NZ_CBFHAM010000042.1"/>
</dbReference>
<dbReference type="InterPro" id="IPR013783">
    <property type="entry name" value="Ig-like_fold"/>
</dbReference>
<organism evidence="3 4">
    <name type="scientific">Chitinophaga hostae</name>
    <dbReference type="NCBI Taxonomy" id="2831022"/>
    <lineage>
        <taxon>Bacteria</taxon>
        <taxon>Pseudomonadati</taxon>
        <taxon>Bacteroidota</taxon>
        <taxon>Chitinophagia</taxon>
        <taxon>Chitinophagales</taxon>
        <taxon>Chitinophagaceae</taxon>
        <taxon>Chitinophaga</taxon>
    </lineage>
</organism>